<keyword evidence="3 7" id="KW-0574">Periplasm</keyword>
<evidence type="ECO:0000256" key="4">
    <source>
        <dbReference type="ARBA" id="ARBA00023110"/>
    </source>
</evidence>
<keyword evidence="5 7" id="KW-0143">Chaperone</keyword>
<evidence type="ECO:0000313" key="10">
    <source>
        <dbReference type="Proteomes" id="UP000294801"/>
    </source>
</evidence>
<keyword evidence="10" id="KW-1185">Reference proteome</keyword>
<evidence type="ECO:0000256" key="7">
    <source>
        <dbReference type="HAMAP-Rule" id="MF_01183"/>
    </source>
</evidence>
<dbReference type="PANTHER" id="PTHR47637:SF1">
    <property type="entry name" value="CHAPERONE SURA"/>
    <property type="match status" value="1"/>
</dbReference>
<dbReference type="InterPro" id="IPR050280">
    <property type="entry name" value="OMP_Chaperone_SurA"/>
</dbReference>
<evidence type="ECO:0000313" key="9">
    <source>
        <dbReference type="EMBL" id="TCW32738.1"/>
    </source>
</evidence>
<comment type="domain">
    <text evidence="7">The PPIase activity resides only in the second parvulin domain. The N-terminal region and the C-terminal tail are necessary and sufficient for the chaperone activity of SurA. The PPIase activity is dispensable for SurA to function as a chaperone. The N-terminal region and the C-terminal tail are also required for porin recognition.</text>
</comment>
<keyword evidence="6 7" id="KW-0413">Isomerase</keyword>
<dbReference type="SUPFAM" id="SSF109998">
    <property type="entry name" value="Triger factor/SurA peptide-binding domain-like"/>
    <property type="match status" value="1"/>
</dbReference>
<proteinExistence type="inferred from homology"/>
<dbReference type="Gene3D" id="1.10.4030.10">
    <property type="entry name" value="Porin chaperone SurA, peptide-binding domain"/>
    <property type="match status" value="1"/>
</dbReference>
<evidence type="ECO:0000256" key="1">
    <source>
        <dbReference type="ARBA" id="ARBA00022729"/>
    </source>
</evidence>
<dbReference type="PANTHER" id="PTHR47637">
    <property type="entry name" value="CHAPERONE SURA"/>
    <property type="match status" value="1"/>
</dbReference>
<dbReference type="InterPro" id="IPR000297">
    <property type="entry name" value="PPIase_PpiC"/>
</dbReference>
<gene>
    <name evidence="7" type="primary">surA</name>
    <name evidence="9" type="ORF">EV669_10235</name>
</gene>
<dbReference type="SUPFAM" id="SSF54534">
    <property type="entry name" value="FKBP-like"/>
    <property type="match status" value="2"/>
</dbReference>
<dbReference type="GO" id="GO:0016853">
    <property type="term" value="F:isomerase activity"/>
    <property type="evidence" value="ECO:0007669"/>
    <property type="project" value="UniProtKB-KW"/>
</dbReference>
<evidence type="ECO:0000256" key="6">
    <source>
        <dbReference type="ARBA" id="ARBA00023235"/>
    </source>
</evidence>
<dbReference type="PROSITE" id="PS50198">
    <property type="entry name" value="PPIC_PPIASE_2"/>
    <property type="match status" value="2"/>
</dbReference>
<evidence type="ECO:0000256" key="2">
    <source>
        <dbReference type="ARBA" id="ARBA00022737"/>
    </source>
</evidence>
<protein>
    <recommendedName>
        <fullName evidence="7">Chaperone SurA</fullName>
    </recommendedName>
    <alternativeName>
        <fullName evidence="7">Peptidyl-prolyl cis-trans isomerase SurA</fullName>
        <shortName evidence="7">PPIase SurA</shortName>
        <ecNumber evidence="7">5.2.1.8</ecNumber>
    </alternativeName>
    <alternativeName>
        <fullName evidence="7">Rotamase SurA</fullName>
    </alternativeName>
</protein>
<dbReference type="Pfam" id="PF09312">
    <property type="entry name" value="SurA_N"/>
    <property type="match status" value="1"/>
</dbReference>
<dbReference type="InterPro" id="IPR046357">
    <property type="entry name" value="PPIase_dom_sf"/>
</dbReference>
<dbReference type="HAMAP" id="MF_01183">
    <property type="entry name" value="Chaperone_SurA"/>
    <property type="match status" value="1"/>
</dbReference>
<evidence type="ECO:0000256" key="3">
    <source>
        <dbReference type="ARBA" id="ARBA00022764"/>
    </source>
</evidence>
<feature type="chain" id="PRO_5044908156" description="Chaperone SurA" evidence="7">
    <location>
        <begin position="22"/>
        <end position="429"/>
    </location>
</feature>
<dbReference type="Gene3D" id="3.10.50.40">
    <property type="match status" value="2"/>
</dbReference>
<keyword evidence="4 7" id="KW-0697">Rotamase</keyword>
<keyword evidence="2 7" id="KW-0677">Repeat</keyword>
<feature type="domain" description="PpiC" evidence="8">
    <location>
        <begin position="172"/>
        <end position="273"/>
    </location>
</feature>
<sequence precursor="true">MTMKKSLLALILAAALGSAVAAAPVRPVDRIVAVVNKSVITELQLKQRMAEASANLAARKISPPEQSVLARQVLEQMITEEAQVQFAQNNGVTVDPAELDQAIARVAQQNKMDIPALEAQLAKEGVSLDRFREDLRRQMLVAKLREREVEARVTVTDTEIEQVLKSSGTAHRGEFRISAILVSVPERADAKQIETLQQKAGQALAELRSGQPFAKVAASYSDGPNALQGGDLGWRPANSLPTELVQMLDKLKPGENTGLIRTAQGFYIFRMEEKRDQSGPVMAEQYHTRHILIRANEAVSDADARARLVQIRDRIQRGASFAEMARLYSEDASNTKGGDLGWVNLGDTVPDFEKVMVSLPQGSVSEPVRSPFGWHLILVEGKRTQDVSSERERMLVRQQIRTRKIDQAYADWVRQIRDAAFVEDRLEEK</sequence>
<comment type="catalytic activity">
    <reaction evidence="7">
        <text>[protein]-peptidylproline (omega=180) = [protein]-peptidylproline (omega=0)</text>
        <dbReference type="Rhea" id="RHEA:16237"/>
        <dbReference type="Rhea" id="RHEA-COMP:10747"/>
        <dbReference type="Rhea" id="RHEA-COMP:10748"/>
        <dbReference type="ChEBI" id="CHEBI:83833"/>
        <dbReference type="ChEBI" id="CHEBI:83834"/>
        <dbReference type="EC" id="5.2.1.8"/>
    </reaction>
</comment>
<keyword evidence="1 7" id="KW-0732">Signal</keyword>
<dbReference type="Pfam" id="PF00639">
    <property type="entry name" value="Rotamase"/>
    <property type="match status" value="2"/>
</dbReference>
<reference evidence="9 10" key="1">
    <citation type="submission" date="2019-03" db="EMBL/GenBank/DDBJ databases">
        <title>Genomic Encyclopedia of Type Strains, Phase IV (KMG-IV): sequencing the most valuable type-strain genomes for metagenomic binning, comparative biology and taxonomic classification.</title>
        <authorList>
            <person name="Goeker M."/>
        </authorList>
    </citation>
    <scope>NUCLEOTIDE SEQUENCE [LARGE SCALE GENOMIC DNA]</scope>
    <source>
        <strain evidence="9 10">DSM 18507</strain>
    </source>
</reference>
<dbReference type="InterPro" id="IPR027304">
    <property type="entry name" value="Trigger_fact/SurA_dom_sf"/>
</dbReference>
<dbReference type="InterPro" id="IPR015391">
    <property type="entry name" value="SurA_N"/>
</dbReference>
<organism evidence="9 10">
    <name type="scientific">Gulbenkiania mobilis</name>
    <dbReference type="NCBI Taxonomy" id="397457"/>
    <lineage>
        <taxon>Bacteria</taxon>
        <taxon>Pseudomonadati</taxon>
        <taxon>Pseudomonadota</taxon>
        <taxon>Betaproteobacteria</taxon>
        <taxon>Neisseriales</taxon>
        <taxon>Chromobacteriaceae</taxon>
        <taxon>Gulbenkiania</taxon>
    </lineage>
</organism>
<name>A0ABY2CZ84_GULMO</name>
<accession>A0ABY2CZ84</accession>
<dbReference type="Proteomes" id="UP000294801">
    <property type="component" value="Unassembled WGS sequence"/>
</dbReference>
<dbReference type="RefSeq" id="WP_054286788.1">
    <property type="nucleotide sequence ID" value="NZ_LIVN01000023.1"/>
</dbReference>
<feature type="domain" description="PpiC" evidence="8">
    <location>
        <begin position="283"/>
        <end position="381"/>
    </location>
</feature>
<evidence type="ECO:0000259" key="8">
    <source>
        <dbReference type="PROSITE" id="PS50198"/>
    </source>
</evidence>
<comment type="subcellular location">
    <subcellularLocation>
        <location evidence="7">Periplasm</location>
    </subcellularLocation>
    <text evidence="7">Is capable of associating with the outer membrane.</text>
</comment>
<evidence type="ECO:0000256" key="5">
    <source>
        <dbReference type="ARBA" id="ARBA00023186"/>
    </source>
</evidence>
<dbReference type="EMBL" id="SMDA01000002">
    <property type="protein sequence ID" value="TCW32738.1"/>
    <property type="molecule type" value="Genomic_DNA"/>
</dbReference>
<dbReference type="InterPro" id="IPR023034">
    <property type="entry name" value="PPIase_SurA"/>
</dbReference>
<comment type="function">
    <text evidence="7">Chaperone involved in the correct folding and assembly of outer membrane proteins. Recognizes specific patterns of aromatic residues and the orientation of their side chains, which are found more frequently in integral outer membrane proteins. May act in both early periplasmic and late outer membrane-associated steps of protein maturation.</text>
</comment>
<feature type="signal peptide" evidence="7">
    <location>
        <begin position="1"/>
        <end position="21"/>
    </location>
</feature>
<dbReference type="EC" id="5.2.1.8" evidence="7"/>
<comment type="caution">
    <text evidence="9">The sequence shown here is derived from an EMBL/GenBank/DDBJ whole genome shotgun (WGS) entry which is preliminary data.</text>
</comment>